<dbReference type="PIRSF" id="PIRSF028304">
    <property type="entry name" value="UCP028304"/>
    <property type="match status" value="1"/>
</dbReference>
<protein>
    <submittedName>
        <fullName evidence="1">Type VI secretion system baseplate subunit TssF</fullName>
    </submittedName>
</protein>
<dbReference type="PANTHER" id="PTHR35370">
    <property type="entry name" value="CYTOPLASMIC PROTEIN-RELATED-RELATED"/>
    <property type="match status" value="1"/>
</dbReference>
<dbReference type="RefSeq" id="WP_048218577.1">
    <property type="nucleotide sequence ID" value="NZ_AP026940.1"/>
</dbReference>
<name>A0A243TXH7_CITFR</name>
<evidence type="ECO:0000313" key="1">
    <source>
        <dbReference type="EMBL" id="HAT3898792.1"/>
    </source>
</evidence>
<dbReference type="AlphaFoldDB" id="A0A243TXH7"/>
<dbReference type="Proteomes" id="UP000855471">
    <property type="component" value="Unassembled WGS sequence"/>
</dbReference>
<gene>
    <name evidence="1" type="primary">tssF</name>
    <name evidence="1" type="ORF">I9Y29_003244</name>
</gene>
<dbReference type="EMBL" id="DACSXJ010000019">
    <property type="protein sequence ID" value="HAT3898792.1"/>
    <property type="molecule type" value="Genomic_DNA"/>
</dbReference>
<accession>A0A243TXH7</accession>
<reference evidence="1" key="2">
    <citation type="submission" date="2020-09" db="EMBL/GenBank/DDBJ databases">
        <authorList>
            <consortium name="NCBI Pathogen Detection Project"/>
        </authorList>
    </citation>
    <scope>NUCLEOTIDE SEQUENCE</scope>
    <source>
        <strain evidence="1">O50</strain>
    </source>
</reference>
<dbReference type="PANTHER" id="PTHR35370:SF4">
    <property type="entry name" value="TYPE VI SECRETION SYSTEM BASEPLATE SUBUNIT TSSF"/>
    <property type="match status" value="1"/>
</dbReference>
<dbReference type="InterPro" id="IPR010272">
    <property type="entry name" value="T6SS_TssF"/>
</dbReference>
<dbReference type="Pfam" id="PF05947">
    <property type="entry name" value="T6SS_TssF"/>
    <property type="match status" value="1"/>
</dbReference>
<proteinExistence type="predicted"/>
<sequence>MEDLTLRYYDAEMRYLREAAKEFAQAHPDRAAMLDLDKAGIPDPYVERLFEGFAFSMGRLRAKIDDHLPEFTEGLMSLLWPHYLRTIPSLSIVELLPDTDVLKMSERINAGFGVLSQPVGPKKTVCQYRTTQPVTLSPLSVTAVNIDAEPDGRSVIRMRIKCNPQMDWSQTELTRLSLYLSGDAPVTHALHLALTKRLASLYLRLPNSVERIRLEGYFSPGGFADEDSLWPKGDTAFGGWQLLLEYFTFREKFMFVHLNGLEKITFPAGIDCFEIEAVLTQQWNSELPVGSENIRLHCVPVINLFTLEADPLVVNGLESEYLLRPRRLQDGHMEIYSVDAVSGSQRARNAVYAPFTSFRHKGGMMRRNAPERYYHTRVRRGVSGLYDTWLILGGDAWERDRLAEYETVSLKVTGTNGQLPRRALQSSLLNRCEQILQTPLAVRNLCKPTLPAYPPAEDRFHWRVLSHLGSSFLNMMASAEVLKGTLSLYNWQDDELNYRRLDAIMDVQQHEIQRFEKGFLLRGVDIEITLDENGFTGEGDIHLFGEMLNRFFALYADIHLFNQLTLIIQPAGKSLRWKENHNQRLPGC</sequence>
<comment type="caution">
    <text evidence="1">The sequence shown here is derived from an EMBL/GenBank/DDBJ whole genome shotgun (WGS) entry which is preliminary data.</text>
</comment>
<dbReference type="NCBIfam" id="TIGR03359">
    <property type="entry name" value="VI_chp_6"/>
    <property type="match status" value="1"/>
</dbReference>
<organism evidence="1">
    <name type="scientific">Citrobacter freundii</name>
    <dbReference type="NCBI Taxonomy" id="546"/>
    <lineage>
        <taxon>Bacteria</taxon>
        <taxon>Pseudomonadati</taxon>
        <taxon>Pseudomonadota</taxon>
        <taxon>Gammaproteobacteria</taxon>
        <taxon>Enterobacterales</taxon>
        <taxon>Enterobacteriaceae</taxon>
        <taxon>Citrobacter</taxon>
        <taxon>Citrobacter freundii complex</taxon>
    </lineage>
</organism>
<reference evidence="1" key="1">
    <citation type="journal article" date="2018" name="Genome Biol.">
        <title>SKESA: strategic k-mer extension for scrupulous assemblies.</title>
        <authorList>
            <person name="Souvorov A."/>
            <person name="Agarwala R."/>
            <person name="Lipman D.J."/>
        </authorList>
    </citation>
    <scope>NUCLEOTIDE SEQUENCE</scope>
    <source>
        <strain evidence="1">O50</strain>
    </source>
</reference>